<comment type="caution">
    <text evidence="2">The sequence shown here is derived from an EMBL/GenBank/DDBJ whole genome shotgun (WGS) entry which is preliminary data.</text>
</comment>
<keyword evidence="3" id="KW-1185">Reference proteome</keyword>
<keyword evidence="1" id="KW-0472">Membrane</keyword>
<keyword evidence="1" id="KW-1133">Transmembrane helix</keyword>
<evidence type="ECO:0000256" key="1">
    <source>
        <dbReference type="SAM" id="Phobius"/>
    </source>
</evidence>
<organism evidence="2 3">
    <name type="scientific">Dreissena polymorpha</name>
    <name type="common">Zebra mussel</name>
    <name type="synonym">Mytilus polymorpha</name>
    <dbReference type="NCBI Taxonomy" id="45954"/>
    <lineage>
        <taxon>Eukaryota</taxon>
        <taxon>Metazoa</taxon>
        <taxon>Spiralia</taxon>
        <taxon>Lophotrochozoa</taxon>
        <taxon>Mollusca</taxon>
        <taxon>Bivalvia</taxon>
        <taxon>Autobranchia</taxon>
        <taxon>Heteroconchia</taxon>
        <taxon>Euheterodonta</taxon>
        <taxon>Imparidentia</taxon>
        <taxon>Neoheterodontei</taxon>
        <taxon>Myida</taxon>
        <taxon>Dreissenoidea</taxon>
        <taxon>Dreissenidae</taxon>
        <taxon>Dreissena</taxon>
    </lineage>
</organism>
<reference evidence="2" key="2">
    <citation type="submission" date="2020-11" db="EMBL/GenBank/DDBJ databases">
        <authorList>
            <person name="McCartney M.A."/>
            <person name="Auch B."/>
            <person name="Kono T."/>
            <person name="Mallez S."/>
            <person name="Becker A."/>
            <person name="Gohl D.M."/>
            <person name="Silverstein K.A.T."/>
            <person name="Koren S."/>
            <person name="Bechman K.B."/>
            <person name="Herman A."/>
            <person name="Abrahante J.E."/>
            <person name="Garbe J."/>
        </authorList>
    </citation>
    <scope>NUCLEOTIDE SEQUENCE</scope>
    <source>
        <strain evidence="2">Duluth1</strain>
        <tissue evidence="2">Whole animal</tissue>
    </source>
</reference>
<protein>
    <submittedName>
        <fullName evidence="2">Uncharacterized protein</fullName>
    </submittedName>
</protein>
<evidence type="ECO:0000313" key="3">
    <source>
        <dbReference type="Proteomes" id="UP000828390"/>
    </source>
</evidence>
<gene>
    <name evidence="2" type="ORF">DPMN_095414</name>
</gene>
<accession>A0A9D4L6U5</accession>
<proteinExistence type="predicted"/>
<sequence>MFCVGLISVSTHSSVLHIVVIVKVILVVVDAGRVRASTLYELFVQTDAAQSGVELLLSFLLGVNLLRNKNCLKWKVGINQ</sequence>
<reference evidence="2" key="1">
    <citation type="journal article" date="2019" name="bioRxiv">
        <title>The Genome of the Zebra Mussel, Dreissena polymorpha: A Resource for Invasive Species Research.</title>
        <authorList>
            <person name="McCartney M.A."/>
            <person name="Auch B."/>
            <person name="Kono T."/>
            <person name="Mallez S."/>
            <person name="Zhang Y."/>
            <person name="Obille A."/>
            <person name="Becker A."/>
            <person name="Abrahante J.E."/>
            <person name="Garbe J."/>
            <person name="Badalamenti J.P."/>
            <person name="Herman A."/>
            <person name="Mangelson H."/>
            <person name="Liachko I."/>
            <person name="Sullivan S."/>
            <person name="Sone E.D."/>
            <person name="Koren S."/>
            <person name="Silverstein K.A.T."/>
            <person name="Beckman K.B."/>
            <person name="Gohl D.M."/>
        </authorList>
    </citation>
    <scope>NUCLEOTIDE SEQUENCE</scope>
    <source>
        <strain evidence="2">Duluth1</strain>
        <tissue evidence="2">Whole animal</tissue>
    </source>
</reference>
<evidence type="ECO:0000313" key="2">
    <source>
        <dbReference type="EMBL" id="KAH3852893.1"/>
    </source>
</evidence>
<name>A0A9D4L6U5_DREPO</name>
<dbReference type="Proteomes" id="UP000828390">
    <property type="component" value="Unassembled WGS sequence"/>
</dbReference>
<feature type="transmembrane region" description="Helical" evidence="1">
    <location>
        <begin position="6"/>
        <end position="29"/>
    </location>
</feature>
<dbReference type="EMBL" id="JAIWYP010000003">
    <property type="protein sequence ID" value="KAH3852893.1"/>
    <property type="molecule type" value="Genomic_DNA"/>
</dbReference>
<keyword evidence="1" id="KW-0812">Transmembrane</keyword>
<dbReference type="AlphaFoldDB" id="A0A9D4L6U5"/>